<dbReference type="InterPro" id="IPR007763">
    <property type="entry name" value="NDUFA12"/>
</dbReference>
<organism evidence="3 4">
    <name type="scientific">Litomosoides sigmodontis</name>
    <name type="common">Filarial nematode worm</name>
    <dbReference type="NCBI Taxonomy" id="42156"/>
    <lineage>
        <taxon>Eukaryota</taxon>
        <taxon>Metazoa</taxon>
        <taxon>Ecdysozoa</taxon>
        <taxon>Nematoda</taxon>
        <taxon>Chromadorea</taxon>
        <taxon>Rhabditida</taxon>
        <taxon>Spirurina</taxon>
        <taxon>Spiruromorpha</taxon>
        <taxon>Filarioidea</taxon>
        <taxon>Onchocercidae</taxon>
        <taxon>Litomosoides</taxon>
    </lineage>
</organism>
<dbReference type="Pfam" id="PF05071">
    <property type="entry name" value="NDUFA12"/>
    <property type="match status" value="1"/>
</dbReference>
<dbReference type="GO" id="GO:0005739">
    <property type="term" value="C:mitochondrion"/>
    <property type="evidence" value="ECO:0007669"/>
    <property type="project" value="TreeGrafter"/>
</dbReference>
<comment type="similarity">
    <text evidence="1">Belongs to the complex I NDUFA12 subunit family.</text>
</comment>
<dbReference type="GO" id="GO:0032981">
    <property type="term" value="P:mitochondrial respiratory chain complex I assembly"/>
    <property type="evidence" value="ECO:0007669"/>
    <property type="project" value="TreeGrafter"/>
</dbReference>
<evidence type="ECO:0000313" key="4">
    <source>
        <dbReference type="Proteomes" id="UP000277928"/>
    </source>
</evidence>
<evidence type="ECO:0000256" key="1">
    <source>
        <dbReference type="ARBA" id="ARBA00007355"/>
    </source>
</evidence>
<dbReference type="PANTHER" id="PTHR32470">
    <property type="entry name" value="ADH DEHYDROGENASE [UBIQUINONE] 1 ALPHA SUBCOMPLEX ASSEMBLY FACTOR 2"/>
    <property type="match status" value="1"/>
</dbReference>
<feature type="compositionally biased region" description="Basic and acidic residues" evidence="2">
    <location>
        <begin position="105"/>
        <end position="128"/>
    </location>
</feature>
<sequence length="160" mass="18986">MYYCRLRCDEALMARRPGVVTFIWRNFLDSLDRKRFQKTFVGNDGQGNKYYELIKSKRIVNRGFIPGSTSSQPSPEWLTWLRGIRKLPPTQEEILVNQQTREEMAEKVEKLQRERKNEIPDNETKKMPYIESTSIFDDFDSQPRGFPRYADYDKQQSGMS</sequence>
<dbReference type="AlphaFoldDB" id="A0A3P6STU6"/>
<evidence type="ECO:0000313" key="3">
    <source>
        <dbReference type="EMBL" id="VDK73513.1"/>
    </source>
</evidence>
<dbReference type="PANTHER" id="PTHR32470:SF2">
    <property type="entry name" value="NADH DEHYDROGENASE [UBIQUINONE] 1 ALPHA SUBCOMPLEX ASSEMBLY FACTOR 2"/>
    <property type="match status" value="1"/>
</dbReference>
<proteinExistence type="inferred from homology"/>
<dbReference type="STRING" id="42156.A0A3P6STU6"/>
<gene>
    <name evidence="3" type="ORF">NLS_LOCUS2142</name>
</gene>
<feature type="region of interest" description="Disordered" evidence="2">
    <location>
        <begin position="105"/>
        <end position="160"/>
    </location>
</feature>
<reference evidence="3 4" key="1">
    <citation type="submission" date="2018-08" db="EMBL/GenBank/DDBJ databases">
        <authorList>
            <person name="Laetsch R D."/>
            <person name="Stevens L."/>
            <person name="Kumar S."/>
            <person name="Blaxter L. M."/>
        </authorList>
    </citation>
    <scope>NUCLEOTIDE SEQUENCE [LARGE SCALE GENOMIC DNA]</scope>
</reference>
<name>A0A3P6STU6_LITSI</name>
<protein>
    <recommendedName>
        <fullName evidence="5">NADH dehydrogenase [ubiquinone] 1 alpha subcomplex subunit 12</fullName>
    </recommendedName>
</protein>
<accession>A0A3P6STU6</accession>
<dbReference type="Proteomes" id="UP000277928">
    <property type="component" value="Unassembled WGS sequence"/>
</dbReference>
<dbReference type="GO" id="GO:0045271">
    <property type="term" value="C:respiratory chain complex I"/>
    <property type="evidence" value="ECO:0007669"/>
    <property type="project" value="InterPro"/>
</dbReference>
<dbReference type="InterPro" id="IPR052618">
    <property type="entry name" value="ComplexI_NDUFA12"/>
</dbReference>
<dbReference type="OMA" id="FIWRNFL"/>
<dbReference type="OrthoDB" id="10255576at2759"/>
<evidence type="ECO:0008006" key="5">
    <source>
        <dbReference type="Google" id="ProtNLM"/>
    </source>
</evidence>
<evidence type="ECO:0000256" key="2">
    <source>
        <dbReference type="SAM" id="MobiDB-lite"/>
    </source>
</evidence>
<dbReference type="EMBL" id="UYRX01000092">
    <property type="protein sequence ID" value="VDK73513.1"/>
    <property type="molecule type" value="Genomic_DNA"/>
</dbReference>
<keyword evidence="4" id="KW-1185">Reference proteome</keyword>